<comment type="caution">
    <text evidence="1">The sequence shown here is derived from an EMBL/GenBank/DDBJ whole genome shotgun (WGS) entry which is preliminary data.</text>
</comment>
<name>A0A3B9GWP6_9PROT</name>
<reference evidence="1 2" key="1">
    <citation type="journal article" date="2018" name="Nat. Biotechnol.">
        <title>A standardized bacterial taxonomy based on genome phylogeny substantially revises the tree of life.</title>
        <authorList>
            <person name="Parks D.H."/>
            <person name="Chuvochina M."/>
            <person name="Waite D.W."/>
            <person name="Rinke C."/>
            <person name="Skarshewski A."/>
            <person name="Chaumeil P.A."/>
            <person name="Hugenholtz P."/>
        </authorList>
    </citation>
    <scope>NUCLEOTIDE SEQUENCE [LARGE SCALE GENOMIC DNA]</scope>
    <source>
        <strain evidence="1">UBA8733</strain>
    </source>
</reference>
<dbReference type="Proteomes" id="UP000259610">
    <property type="component" value="Unassembled WGS sequence"/>
</dbReference>
<sequence length="83" mass="10009">MTTKPFHYFKTSPEIIQLALHMYVRFPLSFRNVENLLHTLGIDICKEAVCLWGDRLGRYFAHKIRKRRSKSLPRSPQWQWHPD</sequence>
<organism evidence="1 2">
    <name type="scientific">Hyphomonas adhaerens</name>
    <dbReference type="NCBI Taxonomy" id="81029"/>
    <lineage>
        <taxon>Bacteria</taxon>
        <taxon>Pseudomonadati</taxon>
        <taxon>Pseudomonadota</taxon>
        <taxon>Alphaproteobacteria</taxon>
        <taxon>Hyphomonadales</taxon>
        <taxon>Hyphomonadaceae</taxon>
        <taxon>Hyphomonas</taxon>
    </lineage>
</organism>
<evidence type="ECO:0000313" key="1">
    <source>
        <dbReference type="EMBL" id="HAE26842.1"/>
    </source>
</evidence>
<protein>
    <recommendedName>
        <fullName evidence="3">IS6 family transposase</fullName>
    </recommendedName>
</protein>
<proteinExistence type="predicted"/>
<dbReference type="AlphaFoldDB" id="A0A3B9GWP6"/>
<dbReference type="EMBL" id="DMAN01000147">
    <property type="protein sequence ID" value="HAE26842.1"/>
    <property type="molecule type" value="Genomic_DNA"/>
</dbReference>
<evidence type="ECO:0008006" key="3">
    <source>
        <dbReference type="Google" id="ProtNLM"/>
    </source>
</evidence>
<accession>A0A3B9GWP6</accession>
<evidence type="ECO:0000313" key="2">
    <source>
        <dbReference type="Proteomes" id="UP000259610"/>
    </source>
</evidence>
<gene>
    <name evidence="1" type="ORF">DCG58_06775</name>
</gene>